<dbReference type="InterPro" id="IPR017871">
    <property type="entry name" value="ABC_transporter-like_CS"/>
</dbReference>
<dbReference type="GO" id="GO:0016887">
    <property type="term" value="F:ATP hydrolysis activity"/>
    <property type="evidence" value="ECO:0007669"/>
    <property type="project" value="InterPro"/>
</dbReference>
<dbReference type="CDD" id="cd03235">
    <property type="entry name" value="ABC_Metallic_Cations"/>
    <property type="match status" value="1"/>
</dbReference>
<evidence type="ECO:0000256" key="4">
    <source>
        <dbReference type="ARBA" id="ARBA00022840"/>
    </source>
</evidence>
<proteinExistence type="inferred from homology"/>
<dbReference type="InterPro" id="IPR003439">
    <property type="entry name" value="ABC_transporter-like_ATP-bd"/>
</dbReference>
<dbReference type="PROSITE" id="PS50893">
    <property type="entry name" value="ABC_TRANSPORTER_2"/>
    <property type="match status" value="1"/>
</dbReference>
<evidence type="ECO:0000313" key="7">
    <source>
        <dbReference type="Proteomes" id="UP000523007"/>
    </source>
</evidence>
<protein>
    <submittedName>
        <fullName evidence="6">Manganese transport system ATP-binding protein</fullName>
    </submittedName>
</protein>
<dbReference type="EMBL" id="JACHJT010000001">
    <property type="protein sequence ID" value="MBB4931931.1"/>
    <property type="molecule type" value="Genomic_DNA"/>
</dbReference>
<evidence type="ECO:0000256" key="1">
    <source>
        <dbReference type="ARBA" id="ARBA00005417"/>
    </source>
</evidence>
<gene>
    <name evidence="6" type="ORF">F4561_002751</name>
</gene>
<keyword evidence="3" id="KW-0547">Nucleotide-binding</keyword>
<dbReference type="SUPFAM" id="SSF52540">
    <property type="entry name" value="P-loop containing nucleoside triphosphate hydrolases"/>
    <property type="match status" value="1"/>
</dbReference>
<dbReference type="InterPro" id="IPR050153">
    <property type="entry name" value="Metal_Ion_Import_ABC"/>
</dbReference>
<dbReference type="PROSITE" id="PS00211">
    <property type="entry name" value="ABC_TRANSPORTER_1"/>
    <property type="match status" value="1"/>
</dbReference>
<organism evidence="6 7">
    <name type="scientific">Lipingzhangella halophila</name>
    <dbReference type="NCBI Taxonomy" id="1783352"/>
    <lineage>
        <taxon>Bacteria</taxon>
        <taxon>Bacillati</taxon>
        <taxon>Actinomycetota</taxon>
        <taxon>Actinomycetes</taxon>
        <taxon>Streptosporangiales</taxon>
        <taxon>Nocardiopsidaceae</taxon>
        <taxon>Lipingzhangella</taxon>
    </lineage>
</organism>
<dbReference type="Gene3D" id="3.40.50.300">
    <property type="entry name" value="P-loop containing nucleotide triphosphate hydrolases"/>
    <property type="match status" value="1"/>
</dbReference>
<dbReference type="GO" id="GO:0005524">
    <property type="term" value="F:ATP binding"/>
    <property type="evidence" value="ECO:0007669"/>
    <property type="project" value="UniProtKB-KW"/>
</dbReference>
<dbReference type="AlphaFoldDB" id="A0A7W7RI81"/>
<dbReference type="PANTHER" id="PTHR42734">
    <property type="entry name" value="METAL TRANSPORT SYSTEM ATP-BINDING PROTEIN TM_0124-RELATED"/>
    <property type="match status" value="1"/>
</dbReference>
<keyword evidence="2" id="KW-0813">Transport</keyword>
<accession>A0A7W7RI81</accession>
<keyword evidence="7" id="KW-1185">Reference proteome</keyword>
<evidence type="ECO:0000259" key="5">
    <source>
        <dbReference type="PROSITE" id="PS50893"/>
    </source>
</evidence>
<dbReference type="Pfam" id="PF00005">
    <property type="entry name" value="ABC_tran"/>
    <property type="match status" value="1"/>
</dbReference>
<dbReference type="RefSeq" id="WP_184578892.1">
    <property type="nucleotide sequence ID" value="NZ_JACHJT010000001.1"/>
</dbReference>
<dbReference type="PANTHER" id="PTHR42734:SF5">
    <property type="entry name" value="IRON TRANSPORT SYSTEM ATP-BINDING PROTEIN HI_0361-RELATED"/>
    <property type="match status" value="1"/>
</dbReference>
<evidence type="ECO:0000313" key="6">
    <source>
        <dbReference type="EMBL" id="MBB4931931.1"/>
    </source>
</evidence>
<keyword evidence="4 6" id="KW-0067">ATP-binding</keyword>
<feature type="domain" description="ABC transporter" evidence="5">
    <location>
        <begin position="6"/>
        <end position="240"/>
    </location>
</feature>
<name>A0A7W7RI81_9ACTN</name>
<comment type="similarity">
    <text evidence="1">Belongs to the ABC transporter superfamily.</text>
</comment>
<dbReference type="Proteomes" id="UP000523007">
    <property type="component" value="Unassembled WGS sequence"/>
</dbReference>
<sequence>MTAPALQVSDLTVRYGEVLALDSVSLALDPARICGLVGTNGSGKTTLFKAILGLVAAEDGQVRMHGHRPRAARAKGVVSYVPQTEQVDWQFPVRVIDVVLMGRYGRMGPTRRPRRADHDAVAAALERTGLTHLAHRQIGALSGGQRKRVFIARAIAQDASLLLLDEPFSGVDRRAQADIVDVLHAMRHEGHTLLVSTHDLAGLARLCDEAVLLQRRVVAHGPPEQVLTPHRLAEAFGVPAHTVGEGAQ</sequence>
<dbReference type="SMART" id="SM00382">
    <property type="entry name" value="AAA"/>
    <property type="match status" value="1"/>
</dbReference>
<dbReference type="InterPro" id="IPR003593">
    <property type="entry name" value="AAA+_ATPase"/>
</dbReference>
<comment type="caution">
    <text evidence="6">The sequence shown here is derived from an EMBL/GenBank/DDBJ whole genome shotgun (WGS) entry which is preliminary data.</text>
</comment>
<dbReference type="FunFam" id="3.40.50.300:FF:000134">
    <property type="entry name" value="Iron-enterobactin ABC transporter ATP-binding protein"/>
    <property type="match status" value="1"/>
</dbReference>
<evidence type="ECO:0000256" key="2">
    <source>
        <dbReference type="ARBA" id="ARBA00022448"/>
    </source>
</evidence>
<evidence type="ECO:0000256" key="3">
    <source>
        <dbReference type="ARBA" id="ARBA00022741"/>
    </source>
</evidence>
<reference evidence="6 7" key="1">
    <citation type="submission" date="2020-08" db="EMBL/GenBank/DDBJ databases">
        <title>Sequencing the genomes of 1000 actinobacteria strains.</title>
        <authorList>
            <person name="Klenk H.-P."/>
        </authorList>
    </citation>
    <scope>NUCLEOTIDE SEQUENCE [LARGE SCALE GENOMIC DNA]</scope>
    <source>
        <strain evidence="6 7">DSM 102030</strain>
    </source>
</reference>
<dbReference type="InterPro" id="IPR027417">
    <property type="entry name" value="P-loop_NTPase"/>
</dbReference>